<evidence type="ECO:0000256" key="1">
    <source>
        <dbReference type="ARBA" id="ARBA00022723"/>
    </source>
</evidence>
<dbReference type="Proteomes" id="UP001597343">
    <property type="component" value="Unassembled WGS sequence"/>
</dbReference>
<keyword evidence="2" id="KW-0378">Hydrolase</keyword>
<sequence>MRSSTDRLILMWSNPVTKANCKIGLLSKSDAGYQFKYLKEDVRAAYDFGFTNLAGFPDLDEVYRSPKLFSVFERRIPSASRKEFKNVVKSFHLTEYHDLQWEYLRVTKGRLATDRLFFLEPIKIEKNVINLVFEIAGWKPLNQEQDLIPKVFPDQTLDLRFEPDNPSDQKAIRLMTQEEVPVRIGYVPKPYNDAIHFWIQKNIKFNAKIQTFLTRSKALDLLWP</sequence>
<reference evidence="5" key="1">
    <citation type="journal article" date="2019" name="Int. J. Syst. Evol. Microbiol.">
        <title>The Global Catalogue of Microorganisms (GCM) 10K type strain sequencing project: providing services to taxonomists for standard genome sequencing and annotation.</title>
        <authorList>
            <consortium name="The Broad Institute Genomics Platform"/>
            <consortium name="The Broad Institute Genome Sequencing Center for Infectious Disease"/>
            <person name="Wu L."/>
            <person name="Ma J."/>
        </authorList>
    </citation>
    <scope>NUCLEOTIDE SEQUENCE [LARGE SCALE GENOMIC DNA]</scope>
    <source>
        <strain evidence="5">CGMCC 1.13574</strain>
    </source>
</reference>
<protein>
    <submittedName>
        <fullName evidence="4">HIRAN domain-containing protein</fullName>
    </submittedName>
</protein>
<evidence type="ECO:0000256" key="2">
    <source>
        <dbReference type="ARBA" id="ARBA00022801"/>
    </source>
</evidence>
<dbReference type="Gene3D" id="3.30.70.2330">
    <property type="match status" value="1"/>
</dbReference>
<dbReference type="Pfam" id="PF08797">
    <property type="entry name" value="HIRAN"/>
    <property type="match status" value="1"/>
</dbReference>
<feature type="domain" description="HIRAN" evidence="3">
    <location>
        <begin position="150"/>
        <end position="206"/>
    </location>
</feature>
<dbReference type="EMBL" id="JBHUIO010000005">
    <property type="protein sequence ID" value="MFD2170328.1"/>
    <property type="molecule type" value="Genomic_DNA"/>
</dbReference>
<dbReference type="RefSeq" id="WP_386046181.1">
    <property type="nucleotide sequence ID" value="NZ_JBHUIO010000005.1"/>
</dbReference>
<dbReference type="InterPro" id="IPR014905">
    <property type="entry name" value="HIRAN"/>
</dbReference>
<name>A0ABW4ZX65_9BACL</name>
<evidence type="ECO:0000313" key="4">
    <source>
        <dbReference type="EMBL" id="MFD2170328.1"/>
    </source>
</evidence>
<keyword evidence="1" id="KW-0479">Metal-binding</keyword>
<gene>
    <name evidence="4" type="ORF">ACFSOY_09985</name>
</gene>
<proteinExistence type="predicted"/>
<accession>A0ABW4ZX65</accession>
<evidence type="ECO:0000313" key="5">
    <source>
        <dbReference type="Proteomes" id="UP001597343"/>
    </source>
</evidence>
<keyword evidence="5" id="KW-1185">Reference proteome</keyword>
<evidence type="ECO:0000259" key="3">
    <source>
        <dbReference type="Pfam" id="PF08797"/>
    </source>
</evidence>
<comment type="caution">
    <text evidence="4">The sequence shown here is derived from an EMBL/GenBank/DDBJ whole genome shotgun (WGS) entry which is preliminary data.</text>
</comment>
<organism evidence="4 5">
    <name type="scientific">Tumebacillus lipolyticus</name>
    <dbReference type="NCBI Taxonomy" id="1280370"/>
    <lineage>
        <taxon>Bacteria</taxon>
        <taxon>Bacillati</taxon>
        <taxon>Bacillota</taxon>
        <taxon>Bacilli</taxon>
        <taxon>Bacillales</taxon>
        <taxon>Alicyclobacillaceae</taxon>
        <taxon>Tumebacillus</taxon>
    </lineage>
</organism>